<keyword evidence="3" id="KW-1185">Reference proteome</keyword>
<evidence type="ECO:0000256" key="1">
    <source>
        <dbReference type="SAM" id="MobiDB-lite"/>
    </source>
</evidence>
<dbReference type="PROSITE" id="PS51318">
    <property type="entry name" value="TAT"/>
    <property type="match status" value="1"/>
</dbReference>
<dbReference type="InterPro" id="IPR006311">
    <property type="entry name" value="TAT_signal"/>
</dbReference>
<dbReference type="SUPFAM" id="SSF51126">
    <property type="entry name" value="Pectin lyase-like"/>
    <property type="match status" value="1"/>
</dbReference>
<accession>A0A1X7G168</accession>
<organism evidence="2 3">
    <name type="scientific">Allosphingosinicella indica</name>
    <dbReference type="NCBI Taxonomy" id="941907"/>
    <lineage>
        <taxon>Bacteria</taxon>
        <taxon>Pseudomonadati</taxon>
        <taxon>Pseudomonadota</taxon>
        <taxon>Alphaproteobacteria</taxon>
        <taxon>Sphingomonadales</taxon>
        <taxon>Sphingomonadaceae</taxon>
        <taxon>Allosphingosinicella</taxon>
    </lineage>
</organism>
<evidence type="ECO:0000313" key="3">
    <source>
        <dbReference type="Proteomes" id="UP000192934"/>
    </source>
</evidence>
<feature type="region of interest" description="Disordered" evidence="1">
    <location>
        <begin position="226"/>
        <end position="249"/>
    </location>
</feature>
<dbReference type="Proteomes" id="UP000192934">
    <property type="component" value="Chromosome I"/>
</dbReference>
<evidence type="ECO:0000313" key="2">
    <source>
        <dbReference type="EMBL" id="SMF62107.1"/>
    </source>
</evidence>
<dbReference type="Gene3D" id="2.160.20.10">
    <property type="entry name" value="Single-stranded right-handed beta-helix, Pectin lyase-like"/>
    <property type="match status" value="1"/>
</dbReference>
<proteinExistence type="predicted"/>
<dbReference type="STRING" id="941907.SAMN06295910_0953"/>
<dbReference type="InterPro" id="IPR012334">
    <property type="entry name" value="Pectin_lyas_fold"/>
</dbReference>
<gene>
    <name evidence="2" type="ORF">SAMN06295910_0953</name>
</gene>
<dbReference type="InterPro" id="IPR011050">
    <property type="entry name" value="Pectin_lyase_fold/virulence"/>
</dbReference>
<name>A0A1X7G168_9SPHN</name>
<dbReference type="EMBL" id="LT840185">
    <property type="protein sequence ID" value="SMF62107.1"/>
    <property type="molecule type" value="Genomic_DNA"/>
</dbReference>
<protein>
    <submittedName>
        <fullName evidence="2">Right handed beta helix region</fullName>
    </submittedName>
</protein>
<dbReference type="AlphaFoldDB" id="A0A1X7G168"/>
<sequence length="503" mass="53048">MTDMTSIKPGRWDVTRRGFIRAAGAVLVTACGNERATAEQAAAYTPEGFGAKGDGRTNDTAAFQALSAAINARSGGTVMLRKGAVYIVGGSKPADPKRSGGYTFTPADILRFTDCRNAVVVHGNGATLRAVDGYRFGTFSSDGAPTRNALPYYGPQIAAGYSAMIFVEGCSGSVLIENLELDGNVGRARIGGPWGDAGYQLPGSGLQFRNNSGRWRVVNVRAHHHPLDGIHVNDPGDATTPPSGSGTEGCDFDQNGRQGLSLVGGVGHIFRTSKFRRTRRDGVPVQSAPGAGVDLEAEGGRVVRDIRFERCEMSDNVGVAFLHGGGPVSNITVVDSLLLGTTTWSYYSSGAKSVRFVRTRIVGAVVNLIGGEQGEVFEDCLLTNDPAEAPRGQTPFSPSGFIIQDAVRGVRFIRGEIRNGQPVSSRNGNLDQMTLEGTTIRATAGSLIVYGRCSKGCRFVEDGGTIGGLPGGADGKVTIGQAEDGWSLVRRGRTTRFPATVRR</sequence>
<reference evidence="3" key="1">
    <citation type="submission" date="2017-04" db="EMBL/GenBank/DDBJ databases">
        <authorList>
            <person name="Varghese N."/>
            <person name="Submissions S."/>
        </authorList>
    </citation>
    <scope>NUCLEOTIDE SEQUENCE [LARGE SCALE GENOMIC DNA]</scope>
    <source>
        <strain evidence="3">Dd16</strain>
    </source>
</reference>